<dbReference type="Proteomes" id="UP001153404">
    <property type="component" value="Unassembled WGS sequence"/>
</dbReference>
<dbReference type="Gene3D" id="3.50.50.60">
    <property type="entry name" value="FAD/NAD(P)-binding domain"/>
    <property type="match status" value="2"/>
</dbReference>
<dbReference type="PROSITE" id="PS00076">
    <property type="entry name" value="PYRIDINE_REDOX_1"/>
    <property type="match status" value="1"/>
</dbReference>
<evidence type="ECO:0000256" key="5">
    <source>
        <dbReference type="ARBA" id="ARBA00023002"/>
    </source>
</evidence>
<dbReference type="Pfam" id="PF02852">
    <property type="entry name" value="Pyr_redox_dim"/>
    <property type="match status" value="1"/>
</dbReference>
<comment type="cofactor">
    <cofactor evidence="9">
        <name>FAD</name>
        <dbReference type="ChEBI" id="CHEBI:57692"/>
    </cofactor>
    <text evidence="9">Binds 1 FAD per subunit.</text>
</comment>
<sequence>MADRREKVDALIIGFGKGGKTLAPYLAAQGLKVIVVEKSPLMYGGTCINVGCIPTKALAHDAHLLSQRVGLSMEARSEAYAQAVRDKNALVSLLRAKNFDNVNGRPGATVLTGAASFLNPREVRVETEDGEWIVEADRIFINTGARAVLPNLPGIEGSRIYTSTELLEVERLPARLAIVGGGYIGLEFASIYAGFGSEVTVIERGTRFMPREDPDIADEVRKTLEKKGIRFLLNAGVNRIEDGSDASILHVSCPEGESELAADAILIAAGRTANTEGLNLDAAGVARSERGFIQVDERLRTNVPHIWALGDVNGGPQFTYISLDDYRIVRDALFGDGGRSTKDRHYVPYTVFIDPPLSQVGMTETEALRAGHRVKTAALPASASPRARQLRQTEGLMKAVVDADNGRLLGVTLFAAESGEVVNIVSMFMKTGEPYATLRDSIFTHPSMAESLNDLLSAIG</sequence>
<feature type="disulfide bond" description="Redox-active" evidence="10">
    <location>
        <begin position="47"/>
        <end position="52"/>
    </location>
</feature>
<dbReference type="InterPro" id="IPR004099">
    <property type="entry name" value="Pyr_nucl-diS_OxRdtase_dimer"/>
</dbReference>
<dbReference type="SUPFAM" id="SSF55424">
    <property type="entry name" value="FAD/NAD-linked reductases, dimerisation (C-terminal) domain"/>
    <property type="match status" value="1"/>
</dbReference>
<dbReference type="PANTHER" id="PTHR43014">
    <property type="entry name" value="MERCURIC REDUCTASE"/>
    <property type="match status" value="1"/>
</dbReference>
<dbReference type="SUPFAM" id="SSF51905">
    <property type="entry name" value="FAD/NAD(P)-binding domain"/>
    <property type="match status" value="1"/>
</dbReference>
<reference evidence="14" key="1">
    <citation type="submission" date="2022-10" db="EMBL/GenBank/DDBJ databases">
        <title>Comparative genomic analysis of Cohnella hashimotonis sp. nov., isolated from the International Space Station.</title>
        <authorList>
            <person name="Simpson A."/>
            <person name="Venkateswaran K."/>
        </authorList>
    </citation>
    <scope>NUCLEOTIDE SEQUENCE</scope>
    <source>
        <strain evidence="14">DSM 28161</strain>
    </source>
</reference>
<keyword evidence="7 11" id="KW-0676">Redox-active center</keyword>
<accession>A0A9X4QTR4</accession>
<protein>
    <submittedName>
        <fullName evidence="14">FAD-dependent oxidoreductase</fullName>
    </submittedName>
</protein>
<evidence type="ECO:0000259" key="13">
    <source>
        <dbReference type="Pfam" id="PF07992"/>
    </source>
</evidence>
<keyword evidence="5 11" id="KW-0560">Oxidoreductase</keyword>
<evidence type="ECO:0000259" key="12">
    <source>
        <dbReference type="Pfam" id="PF02852"/>
    </source>
</evidence>
<dbReference type="InterPro" id="IPR016156">
    <property type="entry name" value="FAD/NAD-linked_Rdtase_dimer_sf"/>
</dbReference>
<evidence type="ECO:0000256" key="2">
    <source>
        <dbReference type="ARBA" id="ARBA00022630"/>
    </source>
</evidence>
<dbReference type="FunFam" id="3.30.390.30:FF:000001">
    <property type="entry name" value="Dihydrolipoyl dehydrogenase"/>
    <property type="match status" value="1"/>
</dbReference>
<comment type="caution">
    <text evidence="14">The sequence shown here is derived from an EMBL/GenBank/DDBJ whole genome shotgun (WGS) entry which is preliminary data.</text>
</comment>
<keyword evidence="6" id="KW-1015">Disulfide bond</keyword>
<dbReference type="InterPro" id="IPR001100">
    <property type="entry name" value="Pyr_nuc-diS_OxRdtase"/>
</dbReference>
<keyword evidence="9" id="KW-0520">NAD</keyword>
<evidence type="ECO:0000256" key="3">
    <source>
        <dbReference type="ARBA" id="ARBA00022827"/>
    </source>
</evidence>
<feature type="binding site" evidence="9">
    <location>
        <position position="203"/>
    </location>
    <ligand>
        <name>NAD(+)</name>
        <dbReference type="ChEBI" id="CHEBI:57540"/>
    </ligand>
</feature>
<keyword evidence="15" id="KW-1185">Reference proteome</keyword>
<dbReference type="PRINTS" id="PR00411">
    <property type="entry name" value="PNDRDTASEI"/>
</dbReference>
<dbReference type="Pfam" id="PF07992">
    <property type="entry name" value="Pyr_redox_2"/>
    <property type="match status" value="1"/>
</dbReference>
<keyword evidence="4" id="KW-0521">NADP</keyword>
<evidence type="ECO:0000256" key="8">
    <source>
        <dbReference type="PIRSR" id="PIRSR000350-2"/>
    </source>
</evidence>
<name>A0A9X4QTR4_9BACL</name>
<evidence type="ECO:0000256" key="9">
    <source>
        <dbReference type="PIRSR" id="PIRSR000350-3"/>
    </source>
</evidence>
<gene>
    <name evidence="14" type="ORF">OMP40_15990</name>
</gene>
<dbReference type="PANTHER" id="PTHR43014:SF4">
    <property type="entry name" value="PYRIDINE NUCLEOTIDE-DISULFIDE OXIDOREDUCTASE RCLA-RELATED"/>
    <property type="match status" value="1"/>
</dbReference>
<feature type="domain" description="Pyridine nucleotide-disulphide oxidoreductase dimerisation" evidence="12">
    <location>
        <begin position="347"/>
        <end position="454"/>
    </location>
</feature>
<feature type="domain" description="FAD/NAD(P)-binding" evidence="13">
    <location>
        <begin position="9"/>
        <end position="321"/>
    </location>
</feature>
<evidence type="ECO:0000256" key="1">
    <source>
        <dbReference type="ARBA" id="ARBA00007532"/>
    </source>
</evidence>
<evidence type="ECO:0000256" key="6">
    <source>
        <dbReference type="ARBA" id="ARBA00023157"/>
    </source>
</evidence>
<evidence type="ECO:0000313" key="14">
    <source>
        <dbReference type="EMBL" id="MDG0810704.1"/>
    </source>
</evidence>
<comment type="similarity">
    <text evidence="1 11">Belongs to the class-I pyridine nucleotide-disulfide oxidoreductase family.</text>
</comment>
<feature type="binding site" evidence="9">
    <location>
        <position position="311"/>
    </location>
    <ligand>
        <name>FAD</name>
        <dbReference type="ChEBI" id="CHEBI:57692"/>
    </ligand>
</feature>
<proteinExistence type="inferred from homology"/>
<feature type="active site" description="Proton acceptor" evidence="8">
    <location>
        <position position="445"/>
    </location>
</feature>
<feature type="binding site" evidence="9">
    <location>
        <position position="56"/>
    </location>
    <ligand>
        <name>FAD</name>
        <dbReference type="ChEBI" id="CHEBI:57692"/>
    </ligand>
</feature>
<dbReference type="AlphaFoldDB" id="A0A9X4QTR4"/>
<dbReference type="PRINTS" id="PR00368">
    <property type="entry name" value="FADPNR"/>
</dbReference>
<dbReference type="InterPro" id="IPR023753">
    <property type="entry name" value="FAD/NAD-binding_dom"/>
</dbReference>
<evidence type="ECO:0000313" key="15">
    <source>
        <dbReference type="Proteomes" id="UP001153404"/>
    </source>
</evidence>
<dbReference type="RefSeq" id="WP_277532686.1">
    <property type="nucleotide sequence ID" value="NZ_JAPDIA010000003.1"/>
</dbReference>
<feature type="binding site" evidence="9">
    <location>
        <position position="270"/>
    </location>
    <ligand>
        <name>NAD(+)</name>
        <dbReference type="ChEBI" id="CHEBI:57540"/>
    </ligand>
</feature>
<dbReference type="GO" id="GO:0050660">
    <property type="term" value="F:flavin adenine dinucleotide binding"/>
    <property type="evidence" value="ECO:0007669"/>
    <property type="project" value="TreeGrafter"/>
</dbReference>
<keyword evidence="2 11" id="KW-0285">Flavoprotein</keyword>
<dbReference type="InterPro" id="IPR012999">
    <property type="entry name" value="Pyr_OxRdtase_I_AS"/>
</dbReference>
<evidence type="ECO:0000256" key="11">
    <source>
        <dbReference type="RuleBase" id="RU003691"/>
    </source>
</evidence>
<keyword evidence="3 9" id="KW-0274">FAD</keyword>
<organism evidence="14 15">
    <name type="scientific">Cohnella rhizosphaerae</name>
    <dbReference type="NCBI Taxonomy" id="1457232"/>
    <lineage>
        <taxon>Bacteria</taxon>
        <taxon>Bacillati</taxon>
        <taxon>Bacillota</taxon>
        <taxon>Bacilli</taxon>
        <taxon>Bacillales</taxon>
        <taxon>Paenibacillaceae</taxon>
        <taxon>Cohnella</taxon>
    </lineage>
</organism>
<dbReference type="InterPro" id="IPR036188">
    <property type="entry name" value="FAD/NAD-bd_sf"/>
</dbReference>
<dbReference type="PIRSF" id="PIRSF000350">
    <property type="entry name" value="Mercury_reductase_MerA"/>
    <property type="match status" value="1"/>
</dbReference>
<dbReference type="Gene3D" id="3.30.390.30">
    <property type="match status" value="1"/>
</dbReference>
<dbReference type="EMBL" id="JAPDIA010000003">
    <property type="protein sequence ID" value="MDG0810704.1"/>
    <property type="molecule type" value="Genomic_DNA"/>
</dbReference>
<evidence type="ECO:0000256" key="7">
    <source>
        <dbReference type="ARBA" id="ARBA00023284"/>
    </source>
</evidence>
<evidence type="ECO:0000256" key="10">
    <source>
        <dbReference type="PIRSR" id="PIRSR000350-4"/>
    </source>
</evidence>
<dbReference type="GO" id="GO:0003955">
    <property type="term" value="F:NAD(P)H dehydrogenase (quinone) activity"/>
    <property type="evidence" value="ECO:0007669"/>
    <property type="project" value="TreeGrafter"/>
</dbReference>
<dbReference type="GO" id="GO:0016668">
    <property type="term" value="F:oxidoreductase activity, acting on a sulfur group of donors, NAD(P) as acceptor"/>
    <property type="evidence" value="ECO:0007669"/>
    <property type="project" value="InterPro"/>
</dbReference>
<evidence type="ECO:0000256" key="4">
    <source>
        <dbReference type="ARBA" id="ARBA00022857"/>
    </source>
</evidence>
<feature type="binding site" evidence="9">
    <location>
        <begin position="180"/>
        <end position="187"/>
    </location>
    <ligand>
        <name>NAD(+)</name>
        <dbReference type="ChEBI" id="CHEBI:57540"/>
    </ligand>
</feature>
<keyword evidence="9" id="KW-0547">Nucleotide-binding</keyword>